<evidence type="ECO:0000313" key="5">
    <source>
        <dbReference type="EMBL" id="MFC6703783.1"/>
    </source>
</evidence>
<name>A0ABW2AA93_9MICO</name>
<evidence type="ECO:0000256" key="1">
    <source>
        <dbReference type="ARBA" id="ARBA00023015"/>
    </source>
</evidence>
<dbReference type="InterPro" id="IPR011991">
    <property type="entry name" value="ArsR-like_HTH"/>
</dbReference>
<evidence type="ECO:0000313" key="6">
    <source>
        <dbReference type="Proteomes" id="UP001596298"/>
    </source>
</evidence>
<dbReference type="Gene3D" id="1.10.10.10">
    <property type="entry name" value="Winged helix-like DNA-binding domain superfamily/Winged helix DNA-binding domain"/>
    <property type="match status" value="1"/>
</dbReference>
<dbReference type="Pfam" id="PF12840">
    <property type="entry name" value="HTH_20"/>
    <property type="match status" value="1"/>
</dbReference>
<dbReference type="RefSeq" id="WP_382397442.1">
    <property type="nucleotide sequence ID" value="NZ_JBHSWH010000001.1"/>
</dbReference>
<evidence type="ECO:0000259" key="4">
    <source>
        <dbReference type="SMART" id="SM00418"/>
    </source>
</evidence>
<organism evidence="5 6">
    <name type="scientific">Flexivirga alba</name>
    <dbReference type="NCBI Taxonomy" id="702742"/>
    <lineage>
        <taxon>Bacteria</taxon>
        <taxon>Bacillati</taxon>
        <taxon>Actinomycetota</taxon>
        <taxon>Actinomycetes</taxon>
        <taxon>Micrococcales</taxon>
        <taxon>Dermacoccaceae</taxon>
        <taxon>Flexivirga</taxon>
    </lineage>
</organism>
<feature type="domain" description="HTH arsR-type" evidence="4">
    <location>
        <begin position="243"/>
        <end position="315"/>
    </location>
</feature>
<dbReference type="SMART" id="SM00418">
    <property type="entry name" value="HTH_ARSR"/>
    <property type="match status" value="1"/>
</dbReference>
<evidence type="ECO:0000256" key="2">
    <source>
        <dbReference type="ARBA" id="ARBA00023125"/>
    </source>
</evidence>
<gene>
    <name evidence="5" type="ORF">ACFQDH_00460</name>
</gene>
<comment type="caution">
    <text evidence="5">The sequence shown here is derived from an EMBL/GenBank/DDBJ whole genome shotgun (WGS) entry which is preliminary data.</text>
</comment>
<dbReference type="SUPFAM" id="SSF46785">
    <property type="entry name" value="Winged helix' DNA-binding domain"/>
    <property type="match status" value="1"/>
</dbReference>
<reference evidence="6" key="1">
    <citation type="journal article" date="2019" name="Int. J. Syst. Evol. Microbiol.">
        <title>The Global Catalogue of Microorganisms (GCM) 10K type strain sequencing project: providing services to taxonomists for standard genome sequencing and annotation.</title>
        <authorList>
            <consortium name="The Broad Institute Genomics Platform"/>
            <consortium name="The Broad Institute Genome Sequencing Center for Infectious Disease"/>
            <person name="Wu L."/>
            <person name="Ma J."/>
        </authorList>
    </citation>
    <scope>NUCLEOTIDE SEQUENCE [LARGE SCALE GENOMIC DNA]</scope>
    <source>
        <strain evidence="6">CCUG 58127</strain>
    </source>
</reference>
<proteinExistence type="predicted"/>
<accession>A0ABW2AA93</accession>
<keyword evidence="2" id="KW-0238">DNA-binding</keyword>
<dbReference type="InterPro" id="IPR036388">
    <property type="entry name" value="WH-like_DNA-bd_sf"/>
</dbReference>
<dbReference type="PANTHER" id="PTHR43132:SF2">
    <property type="entry name" value="ARSENICAL RESISTANCE OPERON REPRESSOR ARSR-RELATED"/>
    <property type="match status" value="1"/>
</dbReference>
<dbReference type="InterPro" id="IPR001845">
    <property type="entry name" value="HTH_ArsR_DNA-bd_dom"/>
</dbReference>
<dbReference type="InterPro" id="IPR051011">
    <property type="entry name" value="Metal_resp_trans_reg"/>
</dbReference>
<dbReference type="EMBL" id="JBHSWH010000001">
    <property type="protein sequence ID" value="MFC6703783.1"/>
    <property type="molecule type" value="Genomic_DNA"/>
</dbReference>
<keyword evidence="6" id="KW-1185">Reference proteome</keyword>
<sequence length="318" mass="34254">MITVDLSVRTPASIQWAVSPVLETLGWLRLTRDDEIDPTYGAPGGAAKELLSRPDVALVSELLPSGDGSTPDFLAPAPSAAAPARAAESQLAEIGSTDHAQAAVEVWEASSDRELPENVTAALHDGTLPARVAHGLKMFWEHGMPDVFELAETALRAEIDRCEQLSDGGGIGAVLHAVKEQLSWGDDSPNACEHCTEPESTMSELLVIPTALYGPRLTIRLRGDRPYVAYPIDTTSAPADSITGLRRLLGPTRAAILRRLSSARTTTELSEELRLAAGTVSYHVKVMQRAGLLERSRQRHNVFYELSATGRQLLASIH</sequence>
<keyword evidence="3" id="KW-0804">Transcription</keyword>
<evidence type="ECO:0000256" key="3">
    <source>
        <dbReference type="ARBA" id="ARBA00023163"/>
    </source>
</evidence>
<dbReference type="PANTHER" id="PTHR43132">
    <property type="entry name" value="ARSENICAL RESISTANCE OPERON REPRESSOR ARSR-RELATED"/>
    <property type="match status" value="1"/>
</dbReference>
<dbReference type="InterPro" id="IPR036390">
    <property type="entry name" value="WH_DNA-bd_sf"/>
</dbReference>
<protein>
    <submittedName>
        <fullName evidence="5">ArsR/SmtB family transcription factor</fullName>
    </submittedName>
</protein>
<keyword evidence="1" id="KW-0805">Transcription regulation</keyword>
<dbReference type="CDD" id="cd00090">
    <property type="entry name" value="HTH_ARSR"/>
    <property type="match status" value="1"/>
</dbReference>
<dbReference type="Proteomes" id="UP001596298">
    <property type="component" value="Unassembled WGS sequence"/>
</dbReference>